<dbReference type="EMBL" id="BTSX01000001">
    <property type="protein sequence ID" value="GMS80102.1"/>
    <property type="molecule type" value="Genomic_DNA"/>
</dbReference>
<keyword evidence="8 9" id="KW-0472">Membrane</keyword>
<dbReference type="Pfam" id="PF03878">
    <property type="entry name" value="YIF1"/>
    <property type="match status" value="1"/>
</dbReference>
<evidence type="ECO:0000256" key="4">
    <source>
        <dbReference type="ARBA" id="ARBA00022824"/>
    </source>
</evidence>
<dbReference type="PANTHER" id="PTHR14083">
    <property type="entry name" value="YIP1 INTERACTING FACTOR HOMOLOG YIF1 PROTEIN"/>
    <property type="match status" value="1"/>
</dbReference>
<protein>
    <recommendedName>
        <fullName evidence="9">Protein YIF1</fullName>
    </recommendedName>
</protein>
<keyword evidence="4 9" id="KW-0256">Endoplasmic reticulum</keyword>
<evidence type="ECO:0000313" key="12">
    <source>
        <dbReference type="Proteomes" id="UP001432027"/>
    </source>
</evidence>
<comment type="similarity">
    <text evidence="1 9">Belongs to the YIF1 family.</text>
</comment>
<comment type="caution">
    <text evidence="11">The sequence shown here is derived from an EMBL/GenBank/DDBJ whole genome shotgun (WGS) entry which is preliminary data.</text>
</comment>
<reference evidence="11" key="1">
    <citation type="submission" date="2023-10" db="EMBL/GenBank/DDBJ databases">
        <title>Genome assembly of Pristionchus species.</title>
        <authorList>
            <person name="Yoshida K."/>
            <person name="Sommer R.J."/>
        </authorList>
    </citation>
    <scope>NUCLEOTIDE SEQUENCE</scope>
    <source>
        <strain evidence="11">RS0144</strain>
    </source>
</reference>
<feature type="region of interest" description="Disordered" evidence="10">
    <location>
        <begin position="1"/>
        <end position="71"/>
    </location>
</feature>
<comment type="function">
    <text evidence="9">Has a role in transport between endoplasmic reticulum and Golgi.</text>
</comment>
<comment type="subcellular location">
    <subcellularLocation>
        <location evidence="9">Endoplasmic reticulum membrane</location>
        <topology evidence="9">Multi-pass membrane protein</topology>
    </subcellularLocation>
    <subcellularLocation>
        <location evidence="9">Golgi apparatus membrane</location>
        <topology evidence="9">Multi-pass membrane protein</topology>
    </subcellularLocation>
</comment>
<feature type="compositionally biased region" description="Low complexity" evidence="10">
    <location>
        <begin position="42"/>
        <end position="54"/>
    </location>
</feature>
<feature type="transmembrane region" description="Helical" evidence="9">
    <location>
        <begin position="249"/>
        <end position="266"/>
    </location>
</feature>
<keyword evidence="7 9" id="KW-0333">Golgi apparatus</keyword>
<evidence type="ECO:0000256" key="9">
    <source>
        <dbReference type="RuleBase" id="RU368073"/>
    </source>
</evidence>
<name>A0AAV5SC73_9BILA</name>
<evidence type="ECO:0000256" key="2">
    <source>
        <dbReference type="ARBA" id="ARBA00022448"/>
    </source>
</evidence>
<evidence type="ECO:0000256" key="6">
    <source>
        <dbReference type="ARBA" id="ARBA00022989"/>
    </source>
</evidence>
<feature type="compositionally biased region" description="Low complexity" evidence="10">
    <location>
        <begin position="1"/>
        <end position="26"/>
    </location>
</feature>
<dbReference type="AlphaFoldDB" id="A0AAV5SC73"/>
<dbReference type="Proteomes" id="UP001432027">
    <property type="component" value="Unassembled WGS sequence"/>
</dbReference>
<dbReference type="SUPFAM" id="SSF81995">
    <property type="entry name" value="beta-sandwich domain of Sec23/24"/>
    <property type="match status" value="1"/>
</dbReference>
<gene>
    <name evidence="11" type="ORF">PENTCL1PPCAC_2277</name>
</gene>
<dbReference type="GO" id="GO:0006888">
    <property type="term" value="P:endoplasmic reticulum to Golgi vesicle-mediated transport"/>
    <property type="evidence" value="ECO:0007669"/>
    <property type="project" value="UniProtKB-UniRule"/>
</dbReference>
<evidence type="ECO:0000256" key="8">
    <source>
        <dbReference type="ARBA" id="ARBA00023136"/>
    </source>
</evidence>
<evidence type="ECO:0000256" key="3">
    <source>
        <dbReference type="ARBA" id="ARBA00022692"/>
    </source>
</evidence>
<evidence type="ECO:0000313" key="11">
    <source>
        <dbReference type="EMBL" id="GMS80102.1"/>
    </source>
</evidence>
<dbReference type="GO" id="GO:0030134">
    <property type="term" value="C:COPII-coated ER to Golgi transport vesicle"/>
    <property type="evidence" value="ECO:0007669"/>
    <property type="project" value="TreeGrafter"/>
</dbReference>
<evidence type="ECO:0000256" key="5">
    <source>
        <dbReference type="ARBA" id="ARBA00022927"/>
    </source>
</evidence>
<keyword evidence="5 9" id="KW-0653">Protein transport</keyword>
<dbReference type="GO" id="GO:0005789">
    <property type="term" value="C:endoplasmic reticulum membrane"/>
    <property type="evidence" value="ECO:0007669"/>
    <property type="project" value="UniProtKB-SubCell"/>
</dbReference>
<dbReference type="GO" id="GO:0015031">
    <property type="term" value="P:protein transport"/>
    <property type="evidence" value="ECO:0007669"/>
    <property type="project" value="UniProtKB-KW"/>
</dbReference>
<feature type="transmembrane region" description="Helical" evidence="9">
    <location>
        <begin position="287"/>
        <end position="304"/>
    </location>
</feature>
<evidence type="ECO:0000256" key="10">
    <source>
        <dbReference type="SAM" id="MobiDB-lite"/>
    </source>
</evidence>
<feature type="transmembrane region" description="Helical" evidence="9">
    <location>
        <begin position="221"/>
        <end position="243"/>
    </location>
</feature>
<feature type="non-terminal residue" evidence="11">
    <location>
        <position position="1"/>
    </location>
</feature>
<feature type="transmembrane region" description="Helical" evidence="9">
    <location>
        <begin position="187"/>
        <end position="209"/>
    </location>
</feature>
<dbReference type="InterPro" id="IPR005578">
    <property type="entry name" value="Yif1_fam"/>
</dbReference>
<feature type="transmembrane region" description="Helical" evidence="9">
    <location>
        <begin position="159"/>
        <end position="181"/>
    </location>
</feature>
<keyword evidence="6 9" id="KW-1133">Transmembrane helix</keyword>
<keyword evidence="3 9" id="KW-0812">Transmembrane</keyword>
<evidence type="ECO:0000256" key="1">
    <source>
        <dbReference type="ARBA" id="ARBA00009727"/>
    </source>
</evidence>
<evidence type="ECO:0000256" key="7">
    <source>
        <dbReference type="ARBA" id="ARBA00023034"/>
    </source>
</evidence>
<proteinExistence type="inferred from homology"/>
<sequence length="352" mass="39743">FQMAQGWDNSWDNQNQWNQPQQDYNQYGSSAYGAPQPPQPPQLQQQHQQQQHQPAYGQPSDPYAQQGYGLPQGAPQFMADPMFKAAQQFGGQFAEQQKDKLVKYLNPFQLKYYFSVDNAYVGKKLGLILFPFFHSDWAPKFSHDSGPVSARDDINAPDLYIPLMAFLTYVLVSGFVLGTQSRFSPEILGILTSNALVLSLIENVIVNIAKFVMNISASLSIWHSLAYSTYKFVGMTLCLLAFIFGGKSIYYAVLVYTSAALVFFLLRTVANFFFDAHYTADGRKRKGFLILFILITQPFIMWWLTSGVTNFDYKQYDFASKAMGNLGMKAKDVPITGQGEVDYEALLKLPKS</sequence>
<dbReference type="PANTHER" id="PTHR14083:SF0">
    <property type="entry name" value="YIP1D-INTERACTING FACTOR 1, ISOFORM C"/>
    <property type="match status" value="1"/>
</dbReference>
<accession>A0AAV5SC73</accession>
<keyword evidence="2 9" id="KW-0813">Transport</keyword>
<organism evidence="11 12">
    <name type="scientific">Pristionchus entomophagus</name>
    <dbReference type="NCBI Taxonomy" id="358040"/>
    <lineage>
        <taxon>Eukaryota</taxon>
        <taxon>Metazoa</taxon>
        <taxon>Ecdysozoa</taxon>
        <taxon>Nematoda</taxon>
        <taxon>Chromadorea</taxon>
        <taxon>Rhabditida</taxon>
        <taxon>Rhabditina</taxon>
        <taxon>Diplogasteromorpha</taxon>
        <taxon>Diplogasteroidea</taxon>
        <taxon>Neodiplogasteridae</taxon>
        <taxon>Pristionchus</taxon>
    </lineage>
</organism>
<dbReference type="GO" id="GO:0005793">
    <property type="term" value="C:endoplasmic reticulum-Golgi intermediate compartment"/>
    <property type="evidence" value="ECO:0007669"/>
    <property type="project" value="UniProtKB-UniRule"/>
</dbReference>
<dbReference type="GO" id="GO:0000139">
    <property type="term" value="C:Golgi membrane"/>
    <property type="evidence" value="ECO:0007669"/>
    <property type="project" value="UniProtKB-SubCell"/>
</dbReference>
<keyword evidence="12" id="KW-1185">Reference proteome</keyword>